<name>A0A9P5X996_9AGAR</name>
<evidence type="ECO:0000256" key="2">
    <source>
        <dbReference type="SAM" id="SignalP"/>
    </source>
</evidence>
<feature type="chain" id="PRO_5040198959" evidence="2">
    <location>
        <begin position="21"/>
        <end position="273"/>
    </location>
</feature>
<evidence type="ECO:0000313" key="4">
    <source>
        <dbReference type="Proteomes" id="UP000807342"/>
    </source>
</evidence>
<accession>A0A9P5X996</accession>
<sequence length="273" mass="28784">MLGHKFTALVILMGAGLVAAQSISLTPSCSATLGGFLTAPETGCLNLPALLTFVINPNASIPQTANTWLTGLCGTESCTNENIASIVTSVAQGCSEDFSKVNVDIKSLQGAITNIAQEAYPTIREVACLQDTTENELCVTQTLNNLEKAVGQLSLNDLNIDTINQDAQTLLTSNLTDLACTSCMKAAYTIGVASFPAQVSQADIPLQLFCGTSFLDRNFPSNITTTAVSNQTSVRLVNTNSGFRPKLFTQSVAGWVLLVLPASLVALYWGPVL</sequence>
<dbReference type="EMBL" id="MU151211">
    <property type="protein sequence ID" value="KAF9447198.1"/>
    <property type="molecule type" value="Genomic_DNA"/>
</dbReference>
<evidence type="ECO:0000256" key="1">
    <source>
        <dbReference type="SAM" id="Phobius"/>
    </source>
</evidence>
<keyword evidence="4" id="KW-1185">Reference proteome</keyword>
<feature type="signal peptide" evidence="2">
    <location>
        <begin position="1"/>
        <end position="20"/>
    </location>
</feature>
<keyword evidence="1" id="KW-0472">Membrane</keyword>
<dbReference type="PANTHER" id="PTHR34862:SF1">
    <property type="entry name" value="SPARK DOMAIN-CONTAINING PROTEIN"/>
    <property type="match status" value="1"/>
</dbReference>
<gene>
    <name evidence="3" type="ORF">P691DRAFT_760996</name>
</gene>
<protein>
    <submittedName>
        <fullName evidence="3">Uncharacterized protein</fullName>
    </submittedName>
</protein>
<dbReference type="OrthoDB" id="2536450at2759"/>
<organism evidence="3 4">
    <name type="scientific">Macrolepiota fuliginosa MF-IS2</name>
    <dbReference type="NCBI Taxonomy" id="1400762"/>
    <lineage>
        <taxon>Eukaryota</taxon>
        <taxon>Fungi</taxon>
        <taxon>Dikarya</taxon>
        <taxon>Basidiomycota</taxon>
        <taxon>Agaricomycotina</taxon>
        <taxon>Agaricomycetes</taxon>
        <taxon>Agaricomycetidae</taxon>
        <taxon>Agaricales</taxon>
        <taxon>Agaricineae</taxon>
        <taxon>Agaricaceae</taxon>
        <taxon>Macrolepiota</taxon>
    </lineage>
</organism>
<keyword evidence="1" id="KW-0812">Transmembrane</keyword>
<keyword evidence="1" id="KW-1133">Transmembrane helix</keyword>
<evidence type="ECO:0000313" key="3">
    <source>
        <dbReference type="EMBL" id="KAF9447198.1"/>
    </source>
</evidence>
<dbReference type="AlphaFoldDB" id="A0A9P5X996"/>
<feature type="transmembrane region" description="Helical" evidence="1">
    <location>
        <begin position="252"/>
        <end position="270"/>
    </location>
</feature>
<dbReference type="Proteomes" id="UP000807342">
    <property type="component" value="Unassembled WGS sequence"/>
</dbReference>
<keyword evidence="2" id="KW-0732">Signal</keyword>
<reference evidence="3" key="1">
    <citation type="submission" date="2020-11" db="EMBL/GenBank/DDBJ databases">
        <authorList>
            <consortium name="DOE Joint Genome Institute"/>
            <person name="Ahrendt S."/>
            <person name="Riley R."/>
            <person name="Andreopoulos W."/>
            <person name="Labutti K."/>
            <person name="Pangilinan J."/>
            <person name="Ruiz-Duenas F.J."/>
            <person name="Barrasa J.M."/>
            <person name="Sanchez-Garcia M."/>
            <person name="Camarero S."/>
            <person name="Miyauchi S."/>
            <person name="Serrano A."/>
            <person name="Linde D."/>
            <person name="Babiker R."/>
            <person name="Drula E."/>
            <person name="Ayuso-Fernandez I."/>
            <person name="Pacheco R."/>
            <person name="Padilla G."/>
            <person name="Ferreira P."/>
            <person name="Barriuso J."/>
            <person name="Kellner H."/>
            <person name="Castanera R."/>
            <person name="Alfaro M."/>
            <person name="Ramirez L."/>
            <person name="Pisabarro A.G."/>
            <person name="Kuo A."/>
            <person name="Tritt A."/>
            <person name="Lipzen A."/>
            <person name="He G."/>
            <person name="Yan M."/>
            <person name="Ng V."/>
            <person name="Cullen D."/>
            <person name="Martin F."/>
            <person name="Rosso M.-N."/>
            <person name="Henrissat B."/>
            <person name="Hibbett D."/>
            <person name="Martinez A.T."/>
            <person name="Grigoriev I.V."/>
        </authorList>
    </citation>
    <scope>NUCLEOTIDE SEQUENCE</scope>
    <source>
        <strain evidence="3">MF-IS2</strain>
    </source>
</reference>
<comment type="caution">
    <text evidence="3">The sequence shown here is derived from an EMBL/GenBank/DDBJ whole genome shotgun (WGS) entry which is preliminary data.</text>
</comment>
<dbReference type="PANTHER" id="PTHR34862">
    <property type="entry name" value="SPARK DOMAIN-CONTAINING PROTEIN"/>
    <property type="match status" value="1"/>
</dbReference>
<proteinExistence type="predicted"/>